<gene>
    <name evidence="1" type="ORF">HID58_048510</name>
</gene>
<accession>A0ABQ8B368</accession>
<proteinExistence type="predicted"/>
<keyword evidence="2" id="KW-1185">Reference proteome</keyword>
<name>A0ABQ8B368_BRANA</name>
<protein>
    <recommendedName>
        <fullName evidence="3">F-box domain-containing protein</fullName>
    </recommendedName>
</protein>
<organism evidence="1 2">
    <name type="scientific">Brassica napus</name>
    <name type="common">Rape</name>
    <dbReference type="NCBI Taxonomy" id="3708"/>
    <lineage>
        <taxon>Eukaryota</taxon>
        <taxon>Viridiplantae</taxon>
        <taxon>Streptophyta</taxon>
        <taxon>Embryophyta</taxon>
        <taxon>Tracheophyta</taxon>
        <taxon>Spermatophyta</taxon>
        <taxon>Magnoliopsida</taxon>
        <taxon>eudicotyledons</taxon>
        <taxon>Gunneridae</taxon>
        <taxon>Pentapetalae</taxon>
        <taxon>rosids</taxon>
        <taxon>malvids</taxon>
        <taxon>Brassicales</taxon>
        <taxon>Brassicaceae</taxon>
        <taxon>Brassiceae</taxon>
        <taxon>Brassica</taxon>
    </lineage>
</organism>
<dbReference type="Proteomes" id="UP000824890">
    <property type="component" value="Unassembled WGS sequence"/>
</dbReference>
<evidence type="ECO:0000313" key="2">
    <source>
        <dbReference type="Proteomes" id="UP000824890"/>
    </source>
</evidence>
<dbReference type="EMBL" id="JAGKQM010000012">
    <property type="protein sequence ID" value="KAH0898942.1"/>
    <property type="molecule type" value="Genomic_DNA"/>
</dbReference>
<comment type="caution">
    <text evidence="1">The sequence shown here is derived from an EMBL/GenBank/DDBJ whole genome shotgun (WGS) entry which is preliminary data.</text>
</comment>
<sequence length="38" mass="4217">MSQPQNPILTTPWLLLSSILKFLSISDSKLCKSLVNSL</sequence>
<evidence type="ECO:0000313" key="1">
    <source>
        <dbReference type="EMBL" id="KAH0898942.1"/>
    </source>
</evidence>
<evidence type="ECO:0008006" key="3">
    <source>
        <dbReference type="Google" id="ProtNLM"/>
    </source>
</evidence>
<reference evidence="1 2" key="1">
    <citation type="submission" date="2021-05" db="EMBL/GenBank/DDBJ databases">
        <title>Genome Assembly of Synthetic Allotetraploid Brassica napus Reveals Homoeologous Exchanges between Subgenomes.</title>
        <authorList>
            <person name="Davis J.T."/>
        </authorList>
    </citation>
    <scope>NUCLEOTIDE SEQUENCE [LARGE SCALE GENOMIC DNA]</scope>
    <source>
        <strain evidence="2">cv. Da-Ae</strain>
        <tissue evidence="1">Seedling</tissue>
    </source>
</reference>